<gene>
    <name evidence="2" type="ORF">ACFO0R_18980</name>
</gene>
<dbReference type="Proteomes" id="UP001595999">
    <property type="component" value="Unassembled WGS sequence"/>
</dbReference>
<dbReference type="RefSeq" id="WP_156183680.1">
    <property type="nucleotide sequence ID" value="NZ_JAJOHW010000013.1"/>
</dbReference>
<sequence>MTPKHSHGHAHQHLTPANFKAPFSLLAMSAWQRLALVSVALAALWLLVAWALQEAA</sequence>
<keyword evidence="1" id="KW-0472">Membrane</keyword>
<evidence type="ECO:0000313" key="2">
    <source>
        <dbReference type="EMBL" id="MFC4491699.1"/>
    </source>
</evidence>
<protein>
    <submittedName>
        <fullName evidence="2">Uncharacterized protein</fullName>
    </submittedName>
</protein>
<keyword evidence="3" id="KW-1185">Reference proteome</keyword>
<comment type="caution">
    <text evidence="2">The sequence shown here is derived from an EMBL/GenBank/DDBJ whole genome shotgun (WGS) entry which is preliminary data.</text>
</comment>
<accession>A0ABV8ZVL8</accession>
<evidence type="ECO:0000256" key="1">
    <source>
        <dbReference type="SAM" id="Phobius"/>
    </source>
</evidence>
<dbReference type="EMBL" id="JBHSEK010000016">
    <property type="protein sequence ID" value="MFC4491699.1"/>
    <property type="molecule type" value="Genomic_DNA"/>
</dbReference>
<keyword evidence="1" id="KW-0812">Transmembrane</keyword>
<evidence type="ECO:0000313" key="3">
    <source>
        <dbReference type="Proteomes" id="UP001595999"/>
    </source>
</evidence>
<organism evidence="2 3">
    <name type="scientific">Chromobacterium aquaticum</name>
    <dbReference type="NCBI Taxonomy" id="467180"/>
    <lineage>
        <taxon>Bacteria</taxon>
        <taxon>Pseudomonadati</taxon>
        <taxon>Pseudomonadota</taxon>
        <taxon>Betaproteobacteria</taxon>
        <taxon>Neisseriales</taxon>
        <taxon>Chromobacteriaceae</taxon>
        <taxon>Chromobacterium</taxon>
    </lineage>
</organism>
<keyword evidence="1" id="KW-1133">Transmembrane helix</keyword>
<proteinExistence type="predicted"/>
<name>A0ABV8ZVL8_9NEIS</name>
<reference evidence="3" key="1">
    <citation type="journal article" date="2019" name="Int. J. Syst. Evol. Microbiol.">
        <title>The Global Catalogue of Microorganisms (GCM) 10K type strain sequencing project: providing services to taxonomists for standard genome sequencing and annotation.</title>
        <authorList>
            <consortium name="The Broad Institute Genomics Platform"/>
            <consortium name="The Broad Institute Genome Sequencing Center for Infectious Disease"/>
            <person name="Wu L."/>
            <person name="Ma J."/>
        </authorList>
    </citation>
    <scope>NUCLEOTIDE SEQUENCE [LARGE SCALE GENOMIC DNA]</scope>
    <source>
        <strain evidence="3">CGMCC 4.7608</strain>
    </source>
</reference>
<feature type="transmembrane region" description="Helical" evidence="1">
    <location>
        <begin position="30"/>
        <end position="52"/>
    </location>
</feature>